<keyword evidence="2" id="KW-0645">Protease</keyword>
<dbReference type="SUPFAM" id="SSF54001">
    <property type="entry name" value="Cysteine proteinases"/>
    <property type="match status" value="1"/>
</dbReference>
<feature type="compositionally biased region" description="Basic and acidic residues" evidence="3">
    <location>
        <begin position="13"/>
        <end position="33"/>
    </location>
</feature>
<dbReference type="GO" id="GO:0006508">
    <property type="term" value="P:proteolysis"/>
    <property type="evidence" value="ECO:0007669"/>
    <property type="project" value="UniProtKB-KW"/>
</dbReference>
<evidence type="ECO:0000313" key="5">
    <source>
        <dbReference type="EMBL" id="RMX43957.1"/>
    </source>
</evidence>
<dbReference type="OrthoDB" id="265776at2759"/>
<evidence type="ECO:0000313" key="6">
    <source>
        <dbReference type="Proteomes" id="UP000275408"/>
    </source>
</evidence>
<comment type="catalytic activity">
    <reaction evidence="1 2">
        <text>Thiol-dependent hydrolysis of ester, thioester, amide, peptide and isopeptide bonds formed by the C-terminal Gly of ubiquitin (a 76-residue protein attached to proteins as an intracellular targeting signal).</text>
        <dbReference type="EC" id="3.4.19.12"/>
    </reaction>
</comment>
<dbReference type="Gene3D" id="3.90.70.10">
    <property type="entry name" value="Cysteine proteinases"/>
    <property type="match status" value="2"/>
</dbReference>
<protein>
    <recommendedName>
        <fullName evidence="2">Ubiquitin carboxyl-terminal hydrolase</fullName>
        <ecNumber evidence="2">3.4.19.12</ecNumber>
    </recommendedName>
</protein>
<feature type="region of interest" description="Disordered" evidence="3">
    <location>
        <begin position="1"/>
        <end position="55"/>
    </location>
</feature>
<dbReference type="PROSITE" id="PS00973">
    <property type="entry name" value="USP_2"/>
    <property type="match status" value="1"/>
</dbReference>
<dbReference type="PROSITE" id="PS00972">
    <property type="entry name" value="USP_1"/>
    <property type="match status" value="1"/>
</dbReference>
<comment type="similarity">
    <text evidence="2">Belongs to the peptidase C19 family.</text>
</comment>
<feature type="compositionally biased region" description="Basic residues" evidence="3">
    <location>
        <begin position="34"/>
        <end position="44"/>
    </location>
</feature>
<dbReference type="GO" id="GO:0004843">
    <property type="term" value="F:cysteine-type deubiquitinase activity"/>
    <property type="evidence" value="ECO:0007669"/>
    <property type="project" value="UniProtKB-UniRule"/>
</dbReference>
<dbReference type="Proteomes" id="UP000275408">
    <property type="component" value="Unassembled WGS sequence"/>
</dbReference>
<dbReference type="FunFam" id="3.90.70.10:FF:000046">
    <property type="entry name" value="ubiquitin carboxyl-terminal hydrolase 31"/>
    <property type="match status" value="1"/>
</dbReference>
<dbReference type="PANTHER" id="PTHR21646">
    <property type="entry name" value="UBIQUITIN CARBOXYL-TERMINAL HYDROLASE"/>
    <property type="match status" value="1"/>
</dbReference>
<keyword evidence="2" id="KW-0378">Hydrolase</keyword>
<sequence>MFHNRSASLGELHGGHGVREASEGEEANLERSKSSRHLTKKKSFRFGSRDSVGGRKLVRKPSMKSVSNMVHKLMIRMSAVQFPSNSAYSTSSIGKIDESASYKKKNFDVDEEAASKIRRSKSMEVLSMSGLKNHGNTCFMNSIIQCLAHTDLLAEYFVMDQYKEDLKLRKGQTKKFGTRGEVTEKLALLLKSLWSSQYNSQISSDFKSIVGKYGVQYRGYAQHDAQEFLLWLLDKVHEDLNRATKRKYKANKESSGRSDDTIALEALANHTRCNDSFVLDLFQAQYRSSLKCPRCHQQSTTFDPFLCLSLPIPQRESRPIIVTTVFVNSSRVPLRIGVSVPINGTIADLRNVVSDMTGISEQSLILTELYHDGFHRTFHDKQSLSIVHEGDNIYAFEAPSGLFPEMETEDGEAPVMSDNKGPISDTILILLANCQGPAKTTSSKRELSYENLQAAILKAMSRILMDNMSSQIKKQGLVFRLRVINGLPGKGALSPEVDHPLYQATVDRALLSCGSGSGPKHIKVMAEWDQETRVSFVKSSVLQERPEEHRSVREVESLHNSSHNVDLEDCFRLYTKDEKTSAGRTKLHTLVDFPLTGLDVTEHVEPRTKRSSPESHSLGWGTWGRKRASSVSGSDENLYDLYAVCNHTGGMTGGHYTAYCKNPVDFTWYLFDDMRVEKISKHQIVTKAAYLLFYTRRNVGSSSASESSSGSEHWVWRMPQFSYESVFSSRDELSSKEDSTTGHSANESCSSLPQAQEKNTSNKWNSKESMLTESCV</sequence>
<dbReference type="InterPro" id="IPR038765">
    <property type="entry name" value="Papain-like_cys_pep_sf"/>
</dbReference>
<dbReference type="PROSITE" id="PS50235">
    <property type="entry name" value="USP_3"/>
    <property type="match status" value="1"/>
</dbReference>
<name>A0A3M6TRB0_POCDA</name>
<evidence type="ECO:0000256" key="1">
    <source>
        <dbReference type="ARBA" id="ARBA00000707"/>
    </source>
</evidence>
<feature type="compositionally biased region" description="Polar residues" evidence="3">
    <location>
        <begin position="741"/>
        <end position="776"/>
    </location>
</feature>
<dbReference type="Pfam" id="PF00443">
    <property type="entry name" value="UCH"/>
    <property type="match status" value="1"/>
</dbReference>
<proteinExistence type="inferred from homology"/>
<evidence type="ECO:0000259" key="4">
    <source>
        <dbReference type="PROSITE" id="PS50235"/>
    </source>
</evidence>
<feature type="region of interest" description="Disordered" evidence="3">
    <location>
        <begin position="604"/>
        <end position="623"/>
    </location>
</feature>
<dbReference type="EC" id="3.4.19.12" evidence="2"/>
<keyword evidence="2" id="KW-0788">Thiol protease</keyword>
<dbReference type="InterPro" id="IPR028889">
    <property type="entry name" value="USP"/>
</dbReference>
<dbReference type="GO" id="GO:0016579">
    <property type="term" value="P:protein deubiquitination"/>
    <property type="evidence" value="ECO:0007669"/>
    <property type="project" value="InterPro"/>
</dbReference>
<organism evidence="5 6">
    <name type="scientific">Pocillopora damicornis</name>
    <name type="common">Cauliflower coral</name>
    <name type="synonym">Millepora damicornis</name>
    <dbReference type="NCBI Taxonomy" id="46731"/>
    <lineage>
        <taxon>Eukaryota</taxon>
        <taxon>Metazoa</taxon>
        <taxon>Cnidaria</taxon>
        <taxon>Anthozoa</taxon>
        <taxon>Hexacorallia</taxon>
        <taxon>Scleractinia</taxon>
        <taxon>Astrocoeniina</taxon>
        <taxon>Pocilloporidae</taxon>
        <taxon>Pocillopora</taxon>
    </lineage>
</organism>
<comment type="caution">
    <text evidence="5">The sequence shown here is derived from an EMBL/GenBank/DDBJ whole genome shotgun (WGS) entry which is preliminary data.</text>
</comment>
<evidence type="ECO:0000256" key="3">
    <source>
        <dbReference type="SAM" id="MobiDB-lite"/>
    </source>
</evidence>
<evidence type="ECO:0000256" key="2">
    <source>
        <dbReference type="RuleBase" id="RU366025"/>
    </source>
</evidence>
<dbReference type="EMBL" id="RCHS01003088">
    <property type="protein sequence ID" value="RMX43957.1"/>
    <property type="molecule type" value="Genomic_DNA"/>
</dbReference>
<keyword evidence="6" id="KW-1185">Reference proteome</keyword>
<feature type="region of interest" description="Disordered" evidence="3">
    <location>
        <begin position="734"/>
        <end position="776"/>
    </location>
</feature>
<reference evidence="5 6" key="1">
    <citation type="journal article" date="2018" name="Sci. Rep.">
        <title>Comparative analysis of the Pocillopora damicornis genome highlights role of immune system in coral evolution.</title>
        <authorList>
            <person name="Cunning R."/>
            <person name="Bay R.A."/>
            <person name="Gillette P."/>
            <person name="Baker A.C."/>
            <person name="Traylor-Knowles N."/>
        </authorList>
    </citation>
    <scope>NUCLEOTIDE SEQUENCE [LARGE SCALE GENOMIC DNA]</scope>
    <source>
        <strain evidence="5">RSMAS</strain>
        <tissue evidence="5">Whole animal</tissue>
    </source>
</reference>
<dbReference type="InterPro" id="IPR001394">
    <property type="entry name" value="Peptidase_C19_UCH"/>
</dbReference>
<dbReference type="InterPro" id="IPR050185">
    <property type="entry name" value="Ub_carboxyl-term_hydrolase"/>
</dbReference>
<dbReference type="InterPro" id="IPR018200">
    <property type="entry name" value="USP_CS"/>
</dbReference>
<keyword evidence="2" id="KW-0833">Ubl conjugation pathway</keyword>
<gene>
    <name evidence="5" type="ORF">pdam_00019814</name>
</gene>
<dbReference type="STRING" id="46731.A0A3M6TRB0"/>
<dbReference type="AlphaFoldDB" id="A0A3M6TRB0"/>
<dbReference type="PANTHER" id="PTHR21646:SF14">
    <property type="entry name" value="FI05488P"/>
    <property type="match status" value="1"/>
</dbReference>
<feature type="compositionally biased region" description="Basic and acidic residues" evidence="3">
    <location>
        <begin position="604"/>
        <end position="613"/>
    </location>
</feature>
<accession>A0A3M6TRB0</accession>
<feature type="domain" description="USP" evidence="4">
    <location>
        <begin position="129"/>
        <end position="697"/>
    </location>
</feature>